<dbReference type="AlphaFoldDB" id="A0A0W7WNL7"/>
<keyword evidence="3" id="KW-1185">Reference proteome</keyword>
<dbReference type="STRING" id="1685382.AVJ23_00170"/>
<dbReference type="Gene3D" id="2.60.40.1890">
    <property type="entry name" value="PCu(A)C copper chaperone"/>
    <property type="match status" value="1"/>
</dbReference>
<dbReference type="PANTHER" id="PTHR36302">
    <property type="entry name" value="BLR7088 PROTEIN"/>
    <property type="match status" value="1"/>
</dbReference>
<dbReference type="InterPro" id="IPR036182">
    <property type="entry name" value="PCuAC_sf"/>
</dbReference>
<feature type="signal peptide" evidence="1">
    <location>
        <begin position="1"/>
        <end position="21"/>
    </location>
</feature>
<sequence length="153" mass="16176">MTRSFFVAGAVALGLAMPALADITVSDAYARAANTKAGAAFMMIENTGETDDRLVEARSEIAHRVELHTHQDMGDGVMRMTHVEEGFVIPAGGSHALARGGDHVMFMGLKQPMAQGDTVSVTLVFEQAGEVALEIPVDLERKPMHGMGHGSGS</sequence>
<name>A0A0W7WNL7_9RHOB</name>
<comment type="caution">
    <text evidence="2">The sequence shown here is derived from an EMBL/GenBank/DDBJ whole genome shotgun (WGS) entry which is preliminary data.</text>
</comment>
<evidence type="ECO:0000256" key="1">
    <source>
        <dbReference type="SAM" id="SignalP"/>
    </source>
</evidence>
<protein>
    <submittedName>
        <fullName evidence="2">Copper-binding protein</fullName>
    </submittedName>
</protein>
<evidence type="ECO:0000313" key="3">
    <source>
        <dbReference type="Proteomes" id="UP000054396"/>
    </source>
</evidence>
<dbReference type="InterPro" id="IPR007410">
    <property type="entry name" value="LpqE-like"/>
</dbReference>
<keyword evidence="1" id="KW-0732">Signal</keyword>
<dbReference type="InterPro" id="IPR058248">
    <property type="entry name" value="Lxx211020-like"/>
</dbReference>
<dbReference type="SUPFAM" id="SSF110087">
    <property type="entry name" value="DR1885-like metal-binding protein"/>
    <property type="match status" value="1"/>
</dbReference>
<gene>
    <name evidence="2" type="ORF">AVJ23_00170</name>
</gene>
<reference evidence="2 3" key="1">
    <citation type="submission" date="2015-12" db="EMBL/GenBank/DDBJ databases">
        <authorList>
            <person name="Shamseldin A."/>
            <person name="Moawad H."/>
            <person name="Abd El-Rahim W.M."/>
            <person name="Sadowsky M.J."/>
        </authorList>
    </citation>
    <scope>NUCLEOTIDE SEQUENCE [LARGE SCALE GENOMIC DNA]</scope>
    <source>
        <strain evidence="2 3">SJ5A-1</strain>
    </source>
</reference>
<dbReference type="PANTHER" id="PTHR36302:SF1">
    <property type="entry name" value="COPPER CHAPERONE PCU(A)C"/>
    <property type="match status" value="1"/>
</dbReference>
<evidence type="ECO:0000313" key="2">
    <source>
        <dbReference type="EMBL" id="KUF12189.1"/>
    </source>
</evidence>
<dbReference type="EMBL" id="LPXO01000001">
    <property type="protein sequence ID" value="KUF12189.1"/>
    <property type="molecule type" value="Genomic_DNA"/>
</dbReference>
<dbReference type="OrthoDB" id="9796962at2"/>
<accession>A0A0W7WNL7</accession>
<dbReference type="Pfam" id="PF04314">
    <property type="entry name" value="PCuAC"/>
    <property type="match status" value="1"/>
</dbReference>
<dbReference type="Proteomes" id="UP000054396">
    <property type="component" value="Unassembled WGS sequence"/>
</dbReference>
<organism evidence="2 3">
    <name type="scientific">Pseudoponticoccus marisrubri</name>
    <dbReference type="NCBI Taxonomy" id="1685382"/>
    <lineage>
        <taxon>Bacteria</taxon>
        <taxon>Pseudomonadati</taxon>
        <taxon>Pseudomonadota</taxon>
        <taxon>Alphaproteobacteria</taxon>
        <taxon>Rhodobacterales</taxon>
        <taxon>Roseobacteraceae</taxon>
        <taxon>Pseudoponticoccus</taxon>
    </lineage>
</organism>
<dbReference type="RefSeq" id="WP_058860139.1">
    <property type="nucleotide sequence ID" value="NZ_LPXO01000001.1"/>
</dbReference>
<feature type="chain" id="PRO_5006936520" evidence="1">
    <location>
        <begin position="22"/>
        <end position="153"/>
    </location>
</feature>
<proteinExistence type="predicted"/>